<accession>X1TGE5</accession>
<feature type="compositionally biased region" description="Basic and acidic residues" evidence="1">
    <location>
        <begin position="29"/>
        <end position="45"/>
    </location>
</feature>
<evidence type="ECO:0000313" key="2">
    <source>
        <dbReference type="EMBL" id="GAJ04388.1"/>
    </source>
</evidence>
<organism evidence="2">
    <name type="scientific">marine sediment metagenome</name>
    <dbReference type="NCBI Taxonomy" id="412755"/>
    <lineage>
        <taxon>unclassified sequences</taxon>
        <taxon>metagenomes</taxon>
        <taxon>ecological metagenomes</taxon>
    </lineage>
</organism>
<feature type="region of interest" description="Disordered" evidence="1">
    <location>
        <begin position="1"/>
        <end position="45"/>
    </location>
</feature>
<comment type="caution">
    <text evidence="2">The sequence shown here is derived from an EMBL/GenBank/DDBJ whole genome shotgun (WGS) entry which is preliminary data.</text>
</comment>
<name>X1TGE5_9ZZZZ</name>
<sequence>MKDPIDTVTHELPLKAKRGRPATGTAKSAAERKAEQRQRAFERFQNGDDLDTFTTAMLCEMLPGMVKEGLPVCVETIAEELTKRAAENYSKS</sequence>
<proteinExistence type="predicted"/>
<reference evidence="2" key="1">
    <citation type="journal article" date="2014" name="Front. Microbiol.">
        <title>High frequency of phylogenetically diverse reductive dehalogenase-homologous genes in deep subseafloor sedimentary metagenomes.</title>
        <authorList>
            <person name="Kawai M."/>
            <person name="Futagami T."/>
            <person name="Toyoda A."/>
            <person name="Takaki Y."/>
            <person name="Nishi S."/>
            <person name="Hori S."/>
            <person name="Arai W."/>
            <person name="Tsubouchi T."/>
            <person name="Morono Y."/>
            <person name="Uchiyama I."/>
            <person name="Ito T."/>
            <person name="Fujiyama A."/>
            <person name="Inagaki F."/>
            <person name="Takami H."/>
        </authorList>
    </citation>
    <scope>NUCLEOTIDE SEQUENCE</scope>
    <source>
        <strain evidence="2">Expedition CK06-06</strain>
    </source>
</reference>
<feature type="compositionally biased region" description="Basic and acidic residues" evidence="1">
    <location>
        <begin position="1"/>
        <end position="14"/>
    </location>
</feature>
<evidence type="ECO:0000256" key="1">
    <source>
        <dbReference type="SAM" id="MobiDB-lite"/>
    </source>
</evidence>
<feature type="non-terminal residue" evidence="2">
    <location>
        <position position="92"/>
    </location>
</feature>
<gene>
    <name evidence="2" type="ORF">S12H4_51993</name>
</gene>
<dbReference type="EMBL" id="BARW01032934">
    <property type="protein sequence ID" value="GAJ04388.1"/>
    <property type="molecule type" value="Genomic_DNA"/>
</dbReference>
<protein>
    <submittedName>
        <fullName evidence="2">Uncharacterized protein</fullName>
    </submittedName>
</protein>
<dbReference type="AlphaFoldDB" id="X1TGE5"/>